<accession>A0A087UUN3</accession>
<evidence type="ECO:0000313" key="1">
    <source>
        <dbReference type="EMBL" id="KFM81072.1"/>
    </source>
</evidence>
<sequence>MLRFLPCNANQFLLCLLIHHIQKFPKIQDVQHHLSQMTRRRIVR</sequence>
<dbReference type="EMBL" id="KK121721">
    <property type="protein sequence ID" value="KFM81072.1"/>
    <property type="molecule type" value="Genomic_DNA"/>
</dbReference>
<evidence type="ECO:0000313" key="2">
    <source>
        <dbReference type="Proteomes" id="UP000054359"/>
    </source>
</evidence>
<protein>
    <submittedName>
        <fullName evidence="1">Uncharacterized protein</fullName>
    </submittedName>
</protein>
<organism evidence="1 2">
    <name type="scientific">Stegodyphus mimosarum</name>
    <name type="common">African social velvet spider</name>
    <dbReference type="NCBI Taxonomy" id="407821"/>
    <lineage>
        <taxon>Eukaryota</taxon>
        <taxon>Metazoa</taxon>
        <taxon>Ecdysozoa</taxon>
        <taxon>Arthropoda</taxon>
        <taxon>Chelicerata</taxon>
        <taxon>Arachnida</taxon>
        <taxon>Araneae</taxon>
        <taxon>Araneomorphae</taxon>
        <taxon>Entelegynae</taxon>
        <taxon>Eresoidea</taxon>
        <taxon>Eresidae</taxon>
        <taxon>Stegodyphus</taxon>
    </lineage>
</organism>
<gene>
    <name evidence="1" type="ORF">X975_07691</name>
</gene>
<keyword evidence="2" id="KW-1185">Reference proteome</keyword>
<proteinExistence type="predicted"/>
<dbReference type="AlphaFoldDB" id="A0A087UUN3"/>
<dbReference type="Proteomes" id="UP000054359">
    <property type="component" value="Unassembled WGS sequence"/>
</dbReference>
<reference evidence="1 2" key="1">
    <citation type="submission" date="2013-11" db="EMBL/GenBank/DDBJ databases">
        <title>Genome sequencing of Stegodyphus mimosarum.</title>
        <authorList>
            <person name="Bechsgaard J."/>
        </authorList>
    </citation>
    <scope>NUCLEOTIDE SEQUENCE [LARGE SCALE GENOMIC DNA]</scope>
</reference>
<feature type="non-terminal residue" evidence="1">
    <location>
        <position position="44"/>
    </location>
</feature>
<name>A0A087UUN3_STEMI</name>